<dbReference type="GO" id="GO:0005737">
    <property type="term" value="C:cytoplasm"/>
    <property type="evidence" value="ECO:0007669"/>
    <property type="project" value="TreeGrafter"/>
</dbReference>
<sequence length="500" mass="57888">MTVSDLTKYFKSVNKIIPSDLGEITLIKPVGQGGNGLVYEASLHGKKIAVKFLLTESSGNIKKSKEDRFLAEYFNVITLPFKKSIVRYFDYAVFQPTINDIVQYIPMILMELYDGSLNKLQANATEEQFEELFKFLVDTVGFVHNNGIIHRDIKPENILYQNRQFILTDFGIASYNPELFAAKAITDKAERLGNRNFSSPEQENAGTSAAETMDIYAIGQVAQWFATGSTHRGTGRKRITTKFTGLSKYDSVIDKCLQHDPAARFQNIAEIKAALGVDKFVDPFQDFYRFHDMLTRSFPRNETGTIYCDNADKINRLFENIEKYQPELDKKLWCTSNFGDHDFNLKKSPFTGRWKFDTLEYKIKDIWVHYDTSFFNDFVLVHYLKDDPFKFENKHYMGVTVVDNSFIISPSEAHNGYAEVNDEVITLSEHQTEYIEREQEEGYFLISTGDQCAHYWPNMDDIRKFIEDLLKQELIPTIDEVKVLEKKIRNRRPLEVSNRL</sequence>
<gene>
    <name evidence="8" type="ORF">DIU31_009495</name>
    <name evidence="9" type="ORF">J3L21_18140</name>
</gene>
<keyword evidence="11" id="KW-1185">Reference proteome</keyword>
<name>A0AAE6JER4_9SPHI</name>
<protein>
    <submittedName>
        <fullName evidence="8">Protein kinase</fullName>
    </submittedName>
</protein>
<comment type="similarity">
    <text evidence="5">Belongs to the protein kinase superfamily. Ser/Thr protein kinase family. GCN2 subfamily.</text>
</comment>
<dbReference type="PROSITE" id="PS00108">
    <property type="entry name" value="PROTEIN_KINASE_ST"/>
    <property type="match status" value="1"/>
</dbReference>
<dbReference type="InterPro" id="IPR017441">
    <property type="entry name" value="Protein_kinase_ATP_BS"/>
</dbReference>
<dbReference type="RefSeq" id="WP_112652430.1">
    <property type="nucleotide sequence ID" value="NZ_CP043451.1"/>
</dbReference>
<dbReference type="SUPFAM" id="SSF56112">
    <property type="entry name" value="Protein kinase-like (PK-like)"/>
    <property type="match status" value="1"/>
</dbReference>
<evidence type="ECO:0000256" key="1">
    <source>
        <dbReference type="ARBA" id="ARBA00022679"/>
    </source>
</evidence>
<evidence type="ECO:0000313" key="10">
    <source>
        <dbReference type="Proteomes" id="UP000250557"/>
    </source>
</evidence>
<keyword evidence="4 6" id="KW-0067">ATP-binding</keyword>
<evidence type="ECO:0000259" key="7">
    <source>
        <dbReference type="PROSITE" id="PS50011"/>
    </source>
</evidence>
<dbReference type="InterPro" id="IPR050339">
    <property type="entry name" value="CC_SR_Kinase"/>
</dbReference>
<dbReference type="EMBL" id="CP071880">
    <property type="protein sequence ID" value="QTE47490.1"/>
    <property type="molecule type" value="Genomic_DNA"/>
</dbReference>
<dbReference type="Proteomes" id="UP000663940">
    <property type="component" value="Chromosome"/>
</dbReference>
<proteinExistence type="inferred from homology"/>
<keyword evidence="2 6" id="KW-0547">Nucleotide-binding</keyword>
<dbReference type="InterPro" id="IPR011009">
    <property type="entry name" value="Kinase-like_dom_sf"/>
</dbReference>
<dbReference type="SMART" id="SM00220">
    <property type="entry name" value="S_TKc"/>
    <property type="match status" value="1"/>
</dbReference>
<evidence type="ECO:0000313" key="11">
    <source>
        <dbReference type="Proteomes" id="UP000663940"/>
    </source>
</evidence>
<keyword evidence="3 8" id="KW-0418">Kinase</keyword>
<evidence type="ECO:0000256" key="4">
    <source>
        <dbReference type="ARBA" id="ARBA00022840"/>
    </source>
</evidence>
<reference evidence="9 11" key="2">
    <citation type="submission" date="2021-03" db="EMBL/GenBank/DDBJ databases">
        <title>Mucilaginibacter strains isolated from gold and copper mining confer multi heavy-metal resistance.</title>
        <authorList>
            <person name="Li Y."/>
        </authorList>
    </citation>
    <scope>NUCLEOTIDE SEQUENCE [LARGE SCALE GENOMIC DNA]</scope>
    <source>
        <strain evidence="9 11">P2-4</strain>
    </source>
</reference>
<reference evidence="8 10" key="1">
    <citation type="submission" date="2019-08" db="EMBL/GenBank/DDBJ databases">
        <title>Comparative genome analysis confer to the adaptation heavy metal polluted environment.</title>
        <authorList>
            <person name="Li Y."/>
        </authorList>
    </citation>
    <scope>NUCLEOTIDE SEQUENCE [LARGE SCALE GENOMIC DNA]</scope>
    <source>
        <strain evidence="8 10">P2</strain>
    </source>
</reference>
<dbReference type="GO" id="GO:0005524">
    <property type="term" value="F:ATP binding"/>
    <property type="evidence" value="ECO:0007669"/>
    <property type="project" value="UniProtKB-UniRule"/>
</dbReference>
<dbReference type="InterPro" id="IPR000719">
    <property type="entry name" value="Prot_kinase_dom"/>
</dbReference>
<evidence type="ECO:0000256" key="5">
    <source>
        <dbReference type="ARBA" id="ARBA00037982"/>
    </source>
</evidence>
<dbReference type="PROSITE" id="PS50011">
    <property type="entry name" value="PROTEIN_KINASE_DOM"/>
    <property type="match status" value="1"/>
</dbReference>
<keyword evidence="1" id="KW-0808">Transferase</keyword>
<feature type="binding site" evidence="6">
    <location>
        <position position="51"/>
    </location>
    <ligand>
        <name>ATP</name>
        <dbReference type="ChEBI" id="CHEBI:30616"/>
    </ligand>
</feature>
<dbReference type="PANTHER" id="PTHR11042">
    <property type="entry name" value="EUKARYOTIC TRANSLATION INITIATION FACTOR 2-ALPHA KINASE EIF2-ALPHA KINASE -RELATED"/>
    <property type="match status" value="1"/>
</dbReference>
<accession>A0AAE6JER4</accession>
<dbReference type="Proteomes" id="UP000250557">
    <property type="component" value="Chromosome"/>
</dbReference>
<evidence type="ECO:0000256" key="6">
    <source>
        <dbReference type="PROSITE-ProRule" id="PRU10141"/>
    </source>
</evidence>
<dbReference type="Pfam" id="PF00069">
    <property type="entry name" value="Pkinase"/>
    <property type="match status" value="1"/>
</dbReference>
<evidence type="ECO:0000313" key="9">
    <source>
        <dbReference type="EMBL" id="QTE47490.1"/>
    </source>
</evidence>
<evidence type="ECO:0000256" key="2">
    <source>
        <dbReference type="ARBA" id="ARBA00022741"/>
    </source>
</evidence>
<evidence type="ECO:0000256" key="3">
    <source>
        <dbReference type="ARBA" id="ARBA00022777"/>
    </source>
</evidence>
<evidence type="ECO:0000313" key="8">
    <source>
        <dbReference type="EMBL" id="QEM03735.1"/>
    </source>
</evidence>
<dbReference type="AlphaFoldDB" id="A0AAE6JER4"/>
<dbReference type="GO" id="GO:0004672">
    <property type="term" value="F:protein kinase activity"/>
    <property type="evidence" value="ECO:0007669"/>
    <property type="project" value="InterPro"/>
</dbReference>
<dbReference type="EMBL" id="CP043451">
    <property type="protein sequence ID" value="QEM03735.1"/>
    <property type="molecule type" value="Genomic_DNA"/>
</dbReference>
<feature type="domain" description="Protein kinase" evidence="7">
    <location>
        <begin position="24"/>
        <end position="281"/>
    </location>
</feature>
<organism evidence="8 10">
    <name type="scientific">Mucilaginibacter rubeus</name>
    <dbReference type="NCBI Taxonomy" id="2027860"/>
    <lineage>
        <taxon>Bacteria</taxon>
        <taxon>Pseudomonadati</taxon>
        <taxon>Bacteroidota</taxon>
        <taxon>Sphingobacteriia</taxon>
        <taxon>Sphingobacteriales</taxon>
        <taxon>Sphingobacteriaceae</taxon>
        <taxon>Mucilaginibacter</taxon>
    </lineage>
</organism>
<dbReference type="InterPro" id="IPR008271">
    <property type="entry name" value="Ser/Thr_kinase_AS"/>
</dbReference>
<dbReference type="Gene3D" id="1.10.510.10">
    <property type="entry name" value="Transferase(Phosphotransferase) domain 1"/>
    <property type="match status" value="1"/>
</dbReference>
<dbReference type="PROSITE" id="PS00107">
    <property type="entry name" value="PROTEIN_KINASE_ATP"/>
    <property type="match status" value="1"/>
</dbReference>